<accession>A0A841JT85</accession>
<evidence type="ECO:0000313" key="1">
    <source>
        <dbReference type="EMBL" id="MBB6143705.1"/>
    </source>
</evidence>
<organism evidence="1 2">
    <name type="scientific">Silvibacterium bohemicum</name>
    <dbReference type="NCBI Taxonomy" id="1577686"/>
    <lineage>
        <taxon>Bacteria</taxon>
        <taxon>Pseudomonadati</taxon>
        <taxon>Acidobacteriota</taxon>
        <taxon>Terriglobia</taxon>
        <taxon>Terriglobales</taxon>
        <taxon>Acidobacteriaceae</taxon>
        <taxon>Silvibacterium</taxon>
    </lineage>
</organism>
<dbReference type="RefSeq" id="WP_050058697.1">
    <property type="nucleotide sequence ID" value="NZ_JACHEK010000003.1"/>
</dbReference>
<gene>
    <name evidence="1" type="ORF">HNQ77_001654</name>
</gene>
<evidence type="ECO:0000313" key="2">
    <source>
        <dbReference type="Proteomes" id="UP000538666"/>
    </source>
</evidence>
<sequence length="203" mass="23547">MSTVAQDHSLFEIDRELDLLLDEIQEQTETEETEKVRPELMQRFERFCEAYSEKVDRIGHFLSLTEARALYCRTQAARLAERARSAENKVDRTKNMVLYYLRSRDLRKIEGREFTLRMQKNSQDSVVIFDESQVPLVFRDIEAKIPGRIWEALLSSAPDEIRRELNACIRQMKPSPDTIKTAAAAHQEVPGAQVRRGVHLRAA</sequence>
<dbReference type="Pfam" id="PF05565">
    <property type="entry name" value="Sipho_Gp157"/>
    <property type="match status" value="1"/>
</dbReference>
<dbReference type="AlphaFoldDB" id="A0A841JT85"/>
<keyword evidence="2" id="KW-1185">Reference proteome</keyword>
<dbReference type="InterPro" id="IPR008840">
    <property type="entry name" value="Sipho_Gp157"/>
</dbReference>
<dbReference type="EMBL" id="JACHEK010000003">
    <property type="protein sequence ID" value="MBB6143705.1"/>
    <property type="molecule type" value="Genomic_DNA"/>
</dbReference>
<dbReference type="OrthoDB" id="114966at2"/>
<name>A0A841JT85_9BACT</name>
<dbReference type="Proteomes" id="UP000538666">
    <property type="component" value="Unassembled WGS sequence"/>
</dbReference>
<protein>
    <submittedName>
        <fullName evidence="1">Uncharacterized protein</fullName>
    </submittedName>
</protein>
<proteinExistence type="predicted"/>
<reference evidence="1 2" key="1">
    <citation type="submission" date="2020-08" db="EMBL/GenBank/DDBJ databases">
        <title>Genomic Encyclopedia of Type Strains, Phase IV (KMG-IV): sequencing the most valuable type-strain genomes for metagenomic binning, comparative biology and taxonomic classification.</title>
        <authorList>
            <person name="Goeker M."/>
        </authorList>
    </citation>
    <scope>NUCLEOTIDE SEQUENCE [LARGE SCALE GENOMIC DNA]</scope>
    <source>
        <strain evidence="1 2">DSM 103733</strain>
    </source>
</reference>
<comment type="caution">
    <text evidence="1">The sequence shown here is derived from an EMBL/GenBank/DDBJ whole genome shotgun (WGS) entry which is preliminary data.</text>
</comment>